<keyword evidence="4" id="KW-1185">Reference proteome</keyword>
<feature type="compositionally biased region" description="Basic and acidic residues" evidence="1">
    <location>
        <begin position="316"/>
        <end position="325"/>
    </location>
</feature>
<dbReference type="InterPro" id="IPR042403">
    <property type="entry name" value="Spt21/Ams2"/>
</dbReference>
<protein>
    <recommendedName>
        <fullName evidence="2">Ams2/SPT21 N-terminal domain-containing protein</fullName>
    </recommendedName>
</protein>
<feature type="region of interest" description="Disordered" evidence="1">
    <location>
        <begin position="935"/>
        <end position="1084"/>
    </location>
</feature>
<feature type="domain" description="Ams2/SPT21 N-terminal" evidence="2">
    <location>
        <begin position="30"/>
        <end position="169"/>
    </location>
</feature>
<feature type="region of interest" description="Disordered" evidence="1">
    <location>
        <begin position="1"/>
        <end position="27"/>
    </location>
</feature>
<accession>A0A6A5ZX04</accession>
<dbReference type="OrthoDB" id="3199820at2759"/>
<feature type="region of interest" description="Disordered" evidence="1">
    <location>
        <begin position="1240"/>
        <end position="1433"/>
    </location>
</feature>
<dbReference type="GO" id="GO:0000183">
    <property type="term" value="P:rDNA heterochromatin formation"/>
    <property type="evidence" value="ECO:0007669"/>
    <property type="project" value="TreeGrafter"/>
</dbReference>
<feature type="compositionally biased region" description="Polar residues" evidence="1">
    <location>
        <begin position="1240"/>
        <end position="1252"/>
    </location>
</feature>
<feature type="compositionally biased region" description="Polar residues" evidence="1">
    <location>
        <begin position="291"/>
        <end position="300"/>
    </location>
</feature>
<gene>
    <name evidence="3" type="ORF">BDV96DRAFT_561647</name>
</gene>
<dbReference type="SUPFAM" id="SSF57716">
    <property type="entry name" value="Glucocorticoid receptor-like (DNA-binding domain)"/>
    <property type="match status" value="1"/>
</dbReference>
<dbReference type="InterPro" id="IPR013088">
    <property type="entry name" value="Znf_NHR/GATA"/>
</dbReference>
<feature type="compositionally biased region" description="Polar residues" evidence="1">
    <location>
        <begin position="1332"/>
        <end position="1346"/>
    </location>
</feature>
<proteinExistence type="predicted"/>
<feature type="compositionally biased region" description="Basic residues" evidence="1">
    <location>
        <begin position="851"/>
        <end position="860"/>
    </location>
</feature>
<dbReference type="EMBL" id="ML977310">
    <property type="protein sequence ID" value="KAF2122918.1"/>
    <property type="molecule type" value="Genomic_DNA"/>
</dbReference>
<feature type="region of interest" description="Disordered" evidence="1">
    <location>
        <begin position="375"/>
        <end position="587"/>
    </location>
</feature>
<dbReference type="GO" id="GO:0006357">
    <property type="term" value="P:regulation of transcription by RNA polymerase II"/>
    <property type="evidence" value="ECO:0007669"/>
    <property type="project" value="TreeGrafter"/>
</dbReference>
<evidence type="ECO:0000313" key="3">
    <source>
        <dbReference type="EMBL" id="KAF2122918.1"/>
    </source>
</evidence>
<dbReference type="Pfam" id="PF25823">
    <property type="entry name" value="Ams2-SPT21_N"/>
    <property type="match status" value="1"/>
</dbReference>
<feature type="compositionally biased region" description="Basic and acidic residues" evidence="1">
    <location>
        <begin position="1253"/>
        <end position="1263"/>
    </location>
</feature>
<feature type="region of interest" description="Disordered" evidence="1">
    <location>
        <begin position="230"/>
        <end position="349"/>
    </location>
</feature>
<feature type="region of interest" description="Disordered" evidence="1">
    <location>
        <begin position="841"/>
        <end position="865"/>
    </location>
</feature>
<dbReference type="PANTHER" id="PTHR39147:SF1">
    <property type="entry name" value="PROTEIN SPT21"/>
    <property type="match status" value="1"/>
</dbReference>
<feature type="compositionally biased region" description="Basic and acidic residues" evidence="1">
    <location>
        <begin position="410"/>
        <end position="419"/>
    </location>
</feature>
<feature type="compositionally biased region" description="Basic and acidic residues" evidence="1">
    <location>
        <begin position="1278"/>
        <end position="1294"/>
    </location>
</feature>
<evidence type="ECO:0000313" key="4">
    <source>
        <dbReference type="Proteomes" id="UP000799770"/>
    </source>
</evidence>
<sequence>MSAPPNARGYHSPPPQHGDRNEGGVGDEIPRRLMRVKVLYTFDDQNKSNCLARLPNALSIPTVPLDESTFVGVIELKTCIQAIVAASPELVAKLGHDYTVYAYDYSEYETPLVGQGMLSWILASASSTPNAPAHQSQTMVTGRVCKNIMGLFSNGIRDTLEVKLKLVPVPTSIQKEYVENMERYHNLSQRCPEGFDYSSWKEFLRMNPTLAQMAQARPETVSQWHHEAPMDGRAPPQQMQQYHMPPMGEGSRPNMFMDQRSHSHHGHETRPSSPALSTASYNPYYGGQDSRPGSRTSFRSETAAHMQRHNSFSDTLEFHNEEGPPKKRARVTKAKRPKNTPLAAPADLRMTASTAASLRMHKPIATNPASAIAAAEQVPRAPTPRPGDAKVGFNRQFPRAAPPSLLRNPSTDDRRDFPSHYESTPFSDNAIDSADDERGPSPAETPMDIPSSPPIMPQRMESPAPSSPGLPTLPEPADSGFVSDLPQGREEGFGDSQSKLWSTGALPPPAETRIRARQDRSHHPWKQANPGPPEMLPQSYVPKPKAYPRPRQTASSTEKTQPAPRYQELSEQAKSRNGSLAHDYQPVDPVEQELLAYAQARAREMIFNVRNSDHAPYQPTEIHSRDIHPPQMPHLVQGTASQDPAIKAGSPDDTGMNAAFPEDNEVIFQGSRSATPNLPPVPPKASKPRGLPRSHTWSGPLEPMSDSAEPSGDNSKNPRSGAGAKRKQHIVDKMNASIEAGQLPPYCNNCGEIQTPTWRKAYTRLEPGEPAPVTANPDGTGIIAVQFVTPGTDGQTRHRIFKNVLAKDENSSLYEHLNLCNPCGLWLKKRCAMRPAEVWAKNEQGSNSDKPKRRRSKKKVKGDDEIMSDAMVPHSDVPVMHGSNEVPASIDGSADLHMQPTMRSRTSSFQFGTGNAGTEMEESAAAAALRRAIQSSPGGFRGSRDTPISLEPELTPKPTRRLLFPSPRKSGEVKTLGDFASESPTNQPMMRKTAESPVPLPDMELEDIDKENCPPPNDHDDDLAHLFEDTGSTKTTPTKGGPLQELLKTPTPGSRRRPALTPRRGIENNADPTFPPMTPSRILRTPNRRAPTVAPVTPFTAQLNALLSDCIQASSPSQAQDIDFSNLPTFTTPGRNYNDLTANFDFSIDNMGGVDDFLSSDLPVPSSPPGGMNRGLGFSLYEDPDAATVGLWSGQSLLGSDSLNLDDLNPEAELHNEGSNLKISEISVDFAAMIESVVSEGSGNGKESASPQQHDEQNEKEPVSLEQSVEKTPPQVFEAERVSNEEQKKDKDTTTPKAADTDGTNPGVEQTTKESDAPLVNAEESTKEPKTATISTEQTTDETNAIPSIAEESGEEATDASRPVISTTRNEADTAATPVLEPPKEAEEDKAASPTKTPASSSPKKEPETPSIAKWGRPSFLPPKPPVKAETEA</sequence>
<dbReference type="InterPro" id="IPR057725">
    <property type="entry name" value="Ams2-SPT21_N"/>
</dbReference>
<dbReference type="GO" id="GO:0008270">
    <property type="term" value="F:zinc ion binding"/>
    <property type="evidence" value="ECO:0007669"/>
    <property type="project" value="InterPro"/>
</dbReference>
<evidence type="ECO:0000259" key="2">
    <source>
        <dbReference type="Pfam" id="PF25823"/>
    </source>
</evidence>
<feature type="compositionally biased region" description="Basic and acidic residues" evidence="1">
    <location>
        <begin position="1382"/>
        <end position="1391"/>
    </location>
</feature>
<dbReference type="Proteomes" id="UP000799770">
    <property type="component" value="Unassembled WGS sequence"/>
</dbReference>
<feature type="region of interest" description="Disordered" evidence="1">
    <location>
        <begin position="670"/>
        <end position="727"/>
    </location>
</feature>
<feature type="compositionally biased region" description="Basic and acidic residues" evidence="1">
    <location>
        <begin position="512"/>
        <end position="522"/>
    </location>
</feature>
<dbReference type="Gene3D" id="3.30.50.10">
    <property type="entry name" value="Erythroid Transcription Factor GATA-1, subunit A"/>
    <property type="match status" value="1"/>
</dbReference>
<name>A0A6A5ZX04_9PLEO</name>
<organism evidence="3 4">
    <name type="scientific">Lophiotrema nucula</name>
    <dbReference type="NCBI Taxonomy" id="690887"/>
    <lineage>
        <taxon>Eukaryota</taxon>
        <taxon>Fungi</taxon>
        <taxon>Dikarya</taxon>
        <taxon>Ascomycota</taxon>
        <taxon>Pezizomycotina</taxon>
        <taxon>Dothideomycetes</taxon>
        <taxon>Pleosporomycetidae</taxon>
        <taxon>Pleosporales</taxon>
        <taxon>Lophiotremataceae</taxon>
        <taxon>Lophiotrema</taxon>
    </lineage>
</organism>
<evidence type="ECO:0000256" key="1">
    <source>
        <dbReference type="SAM" id="MobiDB-lite"/>
    </source>
</evidence>
<feature type="compositionally biased region" description="Polar residues" evidence="1">
    <location>
        <begin position="569"/>
        <end position="578"/>
    </location>
</feature>
<feature type="compositionally biased region" description="Low complexity" evidence="1">
    <location>
        <begin position="235"/>
        <end position="247"/>
    </location>
</feature>
<feature type="compositionally biased region" description="Basic residues" evidence="1">
    <location>
        <begin position="326"/>
        <end position="338"/>
    </location>
</feature>
<feature type="compositionally biased region" description="Polar residues" evidence="1">
    <location>
        <begin position="271"/>
        <end position="281"/>
    </location>
</feature>
<dbReference type="PANTHER" id="PTHR39147">
    <property type="entry name" value="PROTEIN SPT21"/>
    <property type="match status" value="1"/>
</dbReference>
<reference evidence="3" key="1">
    <citation type="journal article" date="2020" name="Stud. Mycol.">
        <title>101 Dothideomycetes genomes: a test case for predicting lifestyles and emergence of pathogens.</title>
        <authorList>
            <person name="Haridas S."/>
            <person name="Albert R."/>
            <person name="Binder M."/>
            <person name="Bloem J."/>
            <person name="Labutti K."/>
            <person name="Salamov A."/>
            <person name="Andreopoulos B."/>
            <person name="Baker S."/>
            <person name="Barry K."/>
            <person name="Bills G."/>
            <person name="Bluhm B."/>
            <person name="Cannon C."/>
            <person name="Castanera R."/>
            <person name="Culley D."/>
            <person name="Daum C."/>
            <person name="Ezra D."/>
            <person name="Gonzalez J."/>
            <person name="Henrissat B."/>
            <person name="Kuo A."/>
            <person name="Liang C."/>
            <person name="Lipzen A."/>
            <person name="Lutzoni F."/>
            <person name="Magnuson J."/>
            <person name="Mondo S."/>
            <person name="Nolan M."/>
            <person name="Ohm R."/>
            <person name="Pangilinan J."/>
            <person name="Park H.-J."/>
            <person name="Ramirez L."/>
            <person name="Alfaro M."/>
            <person name="Sun H."/>
            <person name="Tritt A."/>
            <person name="Yoshinaga Y."/>
            <person name="Zwiers L.-H."/>
            <person name="Turgeon B."/>
            <person name="Goodwin S."/>
            <person name="Spatafora J."/>
            <person name="Crous P."/>
            <person name="Grigoriev I."/>
        </authorList>
    </citation>
    <scope>NUCLEOTIDE SEQUENCE</scope>
    <source>
        <strain evidence="3">CBS 627.86</strain>
    </source>
</reference>
<feature type="compositionally biased region" description="Pro residues" evidence="1">
    <location>
        <begin position="465"/>
        <end position="474"/>
    </location>
</feature>
<dbReference type="GO" id="GO:0030466">
    <property type="term" value="P:silent mating-type cassette heterochromatin formation"/>
    <property type="evidence" value="ECO:0007669"/>
    <property type="project" value="TreeGrafter"/>
</dbReference>
<feature type="compositionally biased region" description="Low complexity" evidence="1">
    <location>
        <begin position="1392"/>
        <end position="1402"/>
    </location>
</feature>
<feature type="compositionally biased region" description="Low complexity" evidence="1">
    <location>
        <begin position="1030"/>
        <end position="1042"/>
    </location>
</feature>